<accession>A0A9X0CQD5</accession>
<keyword evidence="2 5" id="KW-0812">Transmembrane</keyword>
<evidence type="ECO:0000256" key="3">
    <source>
        <dbReference type="ARBA" id="ARBA00022729"/>
    </source>
</evidence>
<name>A0A9X0CQD5_9CNID</name>
<protein>
    <submittedName>
        <fullName evidence="6">Plexin domain-containing protein 1</fullName>
    </submittedName>
</protein>
<dbReference type="PANTHER" id="PTHR13055:SF12">
    <property type="entry name" value="LD40707P"/>
    <property type="match status" value="1"/>
</dbReference>
<evidence type="ECO:0000256" key="5">
    <source>
        <dbReference type="SAM" id="Phobius"/>
    </source>
</evidence>
<dbReference type="Proteomes" id="UP001163046">
    <property type="component" value="Unassembled WGS sequence"/>
</dbReference>
<dbReference type="OrthoDB" id="6285106at2759"/>
<keyword evidence="4 5" id="KW-1133">Transmembrane helix</keyword>
<keyword evidence="5" id="KW-0472">Membrane</keyword>
<feature type="transmembrane region" description="Helical" evidence="5">
    <location>
        <begin position="375"/>
        <end position="399"/>
    </location>
</feature>
<evidence type="ECO:0000256" key="2">
    <source>
        <dbReference type="ARBA" id="ARBA00022692"/>
    </source>
</evidence>
<keyword evidence="3" id="KW-0732">Signal</keyword>
<evidence type="ECO:0000256" key="1">
    <source>
        <dbReference type="ARBA" id="ARBA00004479"/>
    </source>
</evidence>
<evidence type="ECO:0000256" key="4">
    <source>
        <dbReference type="ARBA" id="ARBA00022989"/>
    </source>
</evidence>
<comment type="caution">
    <text evidence="6">The sequence shown here is derived from an EMBL/GenBank/DDBJ whole genome shotgun (WGS) entry which is preliminary data.</text>
</comment>
<dbReference type="PANTHER" id="PTHR13055">
    <property type="entry name" value="TUMOR ENDOTHELIAL MARKER 7 RELATED"/>
    <property type="match status" value="1"/>
</dbReference>
<dbReference type="AlphaFoldDB" id="A0A9X0CQD5"/>
<comment type="subcellular location">
    <subcellularLocation>
        <location evidence="1">Membrane</location>
        <topology evidence="1">Single-pass type I membrane protein</topology>
    </subcellularLocation>
</comment>
<dbReference type="EMBL" id="MU826838">
    <property type="protein sequence ID" value="KAJ7372192.1"/>
    <property type="molecule type" value="Genomic_DNA"/>
</dbReference>
<sequence>MFSVMRLKKLPEHAALSLNDLNEYLKFAVIQATFGILTRTRCQLQGNAVGETIQHRNDLSGSALFRVKHDLVKSREKRVIDGPVVSNKTVQDHHKYYTLELYHDGQHLWSDLRGKAGSVHDEYLSSTKLAVKNVKLSFEFPYYGHMVTNATLTTGGFINLGTSKNRQIANFQFVAPLMAYFNPSLTRTSTVHYFDSGNEFIVQWSNVFLHDNPQAGSFTFQCMLNKTGEIVFSYHKIPIPVVNISSVEHTVNIGISDAYYVDKLKHYYGIWQIFRTFYAYDAVHINKNWVVNNTAVILRPKKNCISARTCGDCTERRQSTEFHCTWCNKLKRCSDGFDRYHSEWLTSGCNMSGVFQLEKCVIQSKQQEEEPTLGLAPWLIAVICVCAVVVFGLVAWLVYAFTHPTSRSGLCLIQHGPGSCYRKAPEKYQERGPTNSSVFNKVLF</sequence>
<keyword evidence="7" id="KW-1185">Reference proteome</keyword>
<evidence type="ECO:0000313" key="6">
    <source>
        <dbReference type="EMBL" id="KAJ7372192.1"/>
    </source>
</evidence>
<reference evidence="6" key="1">
    <citation type="submission" date="2023-01" db="EMBL/GenBank/DDBJ databases">
        <title>Genome assembly of the deep-sea coral Lophelia pertusa.</title>
        <authorList>
            <person name="Herrera S."/>
            <person name="Cordes E."/>
        </authorList>
    </citation>
    <scope>NUCLEOTIDE SEQUENCE</scope>
    <source>
        <strain evidence="6">USNM1676648</strain>
        <tissue evidence="6">Polyp</tissue>
    </source>
</reference>
<proteinExistence type="predicted"/>
<organism evidence="6 7">
    <name type="scientific">Desmophyllum pertusum</name>
    <dbReference type="NCBI Taxonomy" id="174260"/>
    <lineage>
        <taxon>Eukaryota</taxon>
        <taxon>Metazoa</taxon>
        <taxon>Cnidaria</taxon>
        <taxon>Anthozoa</taxon>
        <taxon>Hexacorallia</taxon>
        <taxon>Scleractinia</taxon>
        <taxon>Caryophylliina</taxon>
        <taxon>Caryophylliidae</taxon>
        <taxon>Desmophyllum</taxon>
    </lineage>
</organism>
<dbReference type="GO" id="GO:0016020">
    <property type="term" value="C:membrane"/>
    <property type="evidence" value="ECO:0007669"/>
    <property type="project" value="UniProtKB-SubCell"/>
</dbReference>
<gene>
    <name evidence="6" type="primary">PLXDC1</name>
    <name evidence="6" type="ORF">OS493_020621</name>
</gene>
<evidence type="ECO:0000313" key="7">
    <source>
        <dbReference type="Proteomes" id="UP001163046"/>
    </source>
</evidence>
<dbReference type="InterPro" id="IPR031152">
    <property type="entry name" value="PLXDC"/>
</dbReference>